<dbReference type="InterPro" id="IPR011598">
    <property type="entry name" value="bHLH_dom"/>
</dbReference>
<dbReference type="Pfam" id="PF00010">
    <property type="entry name" value="HLH"/>
    <property type="match status" value="1"/>
</dbReference>
<accession>A0A061AQH0</accession>
<dbReference type="InterPro" id="IPR036638">
    <property type="entry name" value="HLH_DNA-bd_sf"/>
</dbReference>
<dbReference type="STRING" id="36022.A0A061AQH0"/>
<dbReference type="PROSITE" id="PS50888">
    <property type="entry name" value="BHLH"/>
    <property type="match status" value="1"/>
</dbReference>
<evidence type="ECO:0000313" key="5">
    <source>
        <dbReference type="Proteomes" id="UP000189513"/>
    </source>
</evidence>
<sequence length="223" mass="24611">MNEPSSAINENELLDFTTLDASSANTRLSISQSLSSSIPIKQSLAKAMSESYSDAGKITKVNSRRKSAVKRSDLPGGDDDDDDEDGDGRKKRDNMNDKIQELLALVPDDYFSDARDKATGTKDGKPNKGQILTKGVDYIQDLQNKIDENNRTEVELVWKLKKLSHVKNTPITDIQLSNTSAEIVLADIGVGPLATVVQQQQTHQQTEKSPNNNFEYGGYDQYS</sequence>
<evidence type="ECO:0000313" key="3">
    <source>
        <dbReference type="EMBL" id="CDR39884.1"/>
    </source>
</evidence>
<name>A0A061AQH0_CYBFA</name>
<feature type="region of interest" description="Disordered" evidence="1">
    <location>
        <begin position="199"/>
        <end position="223"/>
    </location>
</feature>
<dbReference type="VEuPathDB" id="FungiDB:BON22_2269"/>
<organism evidence="3">
    <name type="scientific">Cyberlindnera fabianii</name>
    <name type="common">Yeast</name>
    <name type="synonym">Hansenula fabianii</name>
    <dbReference type="NCBI Taxonomy" id="36022"/>
    <lineage>
        <taxon>Eukaryota</taxon>
        <taxon>Fungi</taxon>
        <taxon>Dikarya</taxon>
        <taxon>Ascomycota</taxon>
        <taxon>Saccharomycotina</taxon>
        <taxon>Saccharomycetes</taxon>
        <taxon>Phaffomycetales</taxon>
        <taxon>Phaffomycetaceae</taxon>
        <taxon>Cyberlindnera</taxon>
    </lineage>
</organism>
<feature type="region of interest" description="Disordered" evidence="1">
    <location>
        <begin position="49"/>
        <end position="96"/>
    </location>
</feature>
<dbReference type="Proteomes" id="UP000189513">
    <property type="component" value="Unassembled WGS sequence"/>
</dbReference>
<dbReference type="OrthoDB" id="690068at2759"/>
<reference evidence="5" key="2">
    <citation type="journal article" date="2017" name="Genome Announc.">
        <title>Genome sequences of Cyberlindnera fabianii 65, Pichia kudriavzevii 129, and Saccharomyces cerevisiae 131 isolated from fermented masau fruits in Zimbabwe.</title>
        <authorList>
            <person name="van Rijswijck I.M.H."/>
            <person name="Derks M.F.L."/>
            <person name="Abee T."/>
            <person name="de Ridder D."/>
            <person name="Smid E.J."/>
        </authorList>
    </citation>
    <scope>NUCLEOTIDE SEQUENCE [LARGE SCALE GENOMIC DNA]</scope>
    <source>
        <strain evidence="5">65</strain>
    </source>
</reference>
<dbReference type="SMART" id="SM00353">
    <property type="entry name" value="HLH"/>
    <property type="match status" value="1"/>
</dbReference>
<feature type="compositionally biased region" description="Basic and acidic residues" evidence="1">
    <location>
        <begin position="87"/>
        <end position="96"/>
    </location>
</feature>
<dbReference type="Gene3D" id="4.10.280.10">
    <property type="entry name" value="Helix-loop-helix DNA-binding domain"/>
    <property type="match status" value="1"/>
</dbReference>
<dbReference type="EMBL" id="LK052889">
    <property type="protein sequence ID" value="CDR39884.1"/>
    <property type="molecule type" value="Genomic_DNA"/>
</dbReference>
<protein>
    <submittedName>
        <fullName evidence="3">CYFA0S04e00188g1_1</fullName>
    </submittedName>
    <submittedName>
        <fullName evidence="4">Retrograde regulation protein 1</fullName>
    </submittedName>
</protein>
<feature type="compositionally biased region" description="Acidic residues" evidence="1">
    <location>
        <begin position="76"/>
        <end position="86"/>
    </location>
</feature>
<dbReference type="SUPFAM" id="SSF47459">
    <property type="entry name" value="HLH, helix-loop-helix DNA-binding domain"/>
    <property type="match status" value="1"/>
</dbReference>
<dbReference type="OMA" id="RDNMNDK"/>
<dbReference type="AlphaFoldDB" id="A0A061AQH0"/>
<gene>
    <name evidence="4" type="ORF">BON22_2269</name>
    <name evidence="3" type="ORF">CYFA0S_04e00188g</name>
</gene>
<feature type="domain" description="BHLH" evidence="2">
    <location>
        <begin position="79"/>
        <end position="142"/>
    </location>
</feature>
<dbReference type="EMBL" id="MPUK01000004">
    <property type="protein sequence ID" value="ONH67456.1"/>
    <property type="molecule type" value="Genomic_DNA"/>
</dbReference>
<keyword evidence="5" id="KW-1185">Reference proteome</keyword>
<reference evidence="4" key="3">
    <citation type="submission" date="2017-01" db="EMBL/GenBank/DDBJ databases">
        <authorList>
            <person name="Mah S.A."/>
            <person name="Swanson W.J."/>
            <person name="Moy G.W."/>
            <person name="Vacquier V.D."/>
        </authorList>
    </citation>
    <scope>NUCLEOTIDE SEQUENCE [LARGE SCALE GENOMIC DNA]</scope>
    <source>
        <strain evidence="4">65</strain>
    </source>
</reference>
<evidence type="ECO:0000259" key="2">
    <source>
        <dbReference type="PROSITE" id="PS50888"/>
    </source>
</evidence>
<reference evidence="3" key="1">
    <citation type="journal article" date="2014" name="Genome Announc.">
        <title>Genome sequence of the yeast Cyberlindnera fabianii (Hansenula fabianii).</title>
        <authorList>
            <person name="Freel K.C."/>
            <person name="Sarilar V."/>
            <person name="Neuveglise C."/>
            <person name="Devillers H."/>
            <person name="Friedrich A."/>
            <person name="Schacherer J."/>
        </authorList>
    </citation>
    <scope>NUCLEOTIDE SEQUENCE</scope>
    <source>
        <strain evidence="3">YJS4271</strain>
    </source>
</reference>
<dbReference type="GO" id="GO:0046983">
    <property type="term" value="F:protein dimerization activity"/>
    <property type="evidence" value="ECO:0007669"/>
    <property type="project" value="InterPro"/>
</dbReference>
<evidence type="ECO:0000313" key="4">
    <source>
        <dbReference type="EMBL" id="ONH67456.1"/>
    </source>
</evidence>
<evidence type="ECO:0000256" key="1">
    <source>
        <dbReference type="SAM" id="MobiDB-lite"/>
    </source>
</evidence>
<proteinExistence type="predicted"/>
<dbReference type="CDD" id="cd11387">
    <property type="entry name" value="bHLHzip_USF_MITF"/>
    <property type="match status" value="1"/>
</dbReference>